<dbReference type="PANTHER" id="PTHR34512">
    <property type="entry name" value="CELL SURFACE PROTEIN"/>
    <property type="match status" value="1"/>
</dbReference>
<dbReference type="SMART" id="SM00564">
    <property type="entry name" value="PQQ"/>
    <property type="match status" value="6"/>
</dbReference>
<sequence>MVGLAGCGQLLGDDSDESNMGRTEACGTYEPTVSGSSGWRTVGGDPAGTGVVPATGAPEAPLSLDWTFTLGGMAGAVRPVATADRVYAHEMDSMLYAVDAGTGEEVWGKRVDAPRGSSAIGDDVVVTLAESTVLGLNPETGKTRWTGPDSHVGLFQGSPVIIDETVYVPTELSLLALNLADGSIRWQHTTGEETVATPAIIGDTIYYGDYDTYVYALDAATGEERWRVKTNAHIDCNVAIADGTVFAGSDEGVLHALDAGTGDHRWTYDLQSIPKVIASDGAHAYVGAGATLHALEVVTGAHCWSTENEDSYVTGIAISDGRVYAPLERIGSENGGLPGVLDAATGEALAETHGQFESSWARFNRGPAVVDGAVYASGVDEGGITLARFS</sequence>
<dbReference type="SUPFAM" id="SSF50998">
    <property type="entry name" value="Quinoprotein alcohol dehydrogenase-like"/>
    <property type="match status" value="3"/>
</dbReference>
<reference evidence="3 4" key="1">
    <citation type="submission" date="2020-07" db="EMBL/GenBank/DDBJ databases">
        <title>Gai3-2, isolated from salt lake.</title>
        <authorList>
            <person name="Cui H."/>
            <person name="Shi X."/>
        </authorList>
    </citation>
    <scope>NUCLEOTIDE SEQUENCE [LARGE SCALE GENOMIC DNA]</scope>
    <source>
        <strain evidence="3 4">Gai3-2</strain>
    </source>
</reference>
<dbReference type="InterPro" id="IPR011047">
    <property type="entry name" value="Quinoprotein_ADH-like_sf"/>
</dbReference>
<evidence type="ECO:0000313" key="3">
    <source>
        <dbReference type="EMBL" id="QLG27413.1"/>
    </source>
</evidence>
<dbReference type="InterPro" id="IPR002372">
    <property type="entry name" value="PQQ_rpt_dom"/>
</dbReference>
<feature type="domain" description="Pyrrolo-quinoline quinone repeat" evidence="2">
    <location>
        <begin position="66"/>
        <end position="199"/>
    </location>
</feature>
<dbReference type="Proteomes" id="UP000509750">
    <property type="component" value="Chromosome"/>
</dbReference>
<dbReference type="Gene3D" id="2.40.128.630">
    <property type="match status" value="1"/>
</dbReference>
<dbReference type="OrthoDB" id="8638at2157"/>
<organism evidence="3 4">
    <name type="scientific">Halorarum halophilum</name>
    <dbReference type="NCBI Taxonomy" id="2743090"/>
    <lineage>
        <taxon>Archaea</taxon>
        <taxon>Methanobacteriati</taxon>
        <taxon>Methanobacteriota</taxon>
        <taxon>Stenosarchaea group</taxon>
        <taxon>Halobacteria</taxon>
        <taxon>Halobacteriales</taxon>
        <taxon>Haloferacaceae</taxon>
        <taxon>Halorarum</taxon>
    </lineage>
</organism>
<evidence type="ECO:0000313" key="4">
    <source>
        <dbReference type="Proteomes" id="UP000509750"/>
    </source>
</evidence>
<dbReference type="Gene3D" id="2.40.10.480">
    <property type="match status" value="1"/>
</dbReference>
<dbReference type="InterPro" id="IPR018391">
    <property type="entry name" value="PQQ_b-propeller_rpt"/>
</dbReference>
<dbReference type="InterPro" id="IPR015943">
    <property type="entry name" value="WD40/YVTN_repeat-like_dom_sf"/>
</dbReference>
<feature type="region of interest" description="Disordered" evidence="1">
    <location>
        <begin position="12"/>
        <end position="51"/>
    </location>
</feature>
<dbReference type="PANTHER" id="PTHR34512:SF30">
    <property type="entry name" value="OUTER MEMBRANE PROTEIN ASSEMBLY FACTOR BAMB"/>
    <property type="match status" value="1"/>
</dbReference>
<evidence type="ECO:0000256" key="1">
    <source>
        <dbReference type="SAM" id="MobiDB-lite"/>
    </source>
</evidence>
<dbReference type="RefSeq" id="WP_179168988.1">
    <property type="nucleotide sequence ID" value="NZ_CP058529.1"/>
</dbReference>
<feature type="domain" description="Pyrrolo-quinoline quinone repeat" evidence="2">
    <location>
        <begin position="212"/>
        <end position="381"/>
    </location>
</feature>
<gene>
    <name evidence="3" type="ORF">HUG10_07560</name>
</gene>
<dbReference type="Pfam" id="PF13360">
    <property type="entry name" value="PQQ_2"/>
    <property type="match status" value="2"/>
</dbReference>
<evidence type="ECO:0000259" key="2">
    <source>
        <dbReference type="Pfam" id="PF13360"/>
    </source>
</evidence>
<accession>A0A7D5GZD3</accession>
<dbReference type="EMBL" id="CP058529">
    <property type="protein sequence ID" value="QLG27413.1"/>
    <property type="molecule type" value="Genomic_DNA"/>
</dbReference>
<dbReference type="AlphaFoldDB" id="A0A7D5GZD3"/>
<protein>
    <submittedName>
        <fullName evidence="3">PQQ-binding-like beta-propeller repeat protein</fullName>
    </submittedName>
</protein>
<keyword evidence="4" id="KW-1185">Reference proteome</keyword>
<name>A0A7D5GZD3_9EURY</name>
<dbReference type="GeneID" id="56028679"/>
<proteinExistence type="predicted"/>
<dbReference type="Gene3D" id="2.130.10.10">
    <property type="entry name" value="YVTN repeat-like/Quinoprotein amine dehydrogenase"/>
    <property type="match status" value="1"/>
</dbReference>
<dbReference type="KEGG" id="halg:HUG10_07560"/>